<evidence type="ECO:0000313" key="4">
    <source>
        <dbReference type="Proteomes" id="UP000484255"/>
    </source>
</evidence>
<feature type="signal peptide" evidence="1">
    <location>
        <begin position="1"/>
        <end position="15"/>
    </location>
</feature>
<accession>A0A7C9PHT5</accession>
<dbReference type="RefSeq" id="WP_163457982.1">
    <property type="nucleotide sequence ID" value="NZ_JAAGOH010000015.1"/>
</dbReference>
<evidence type="ECO:0000256" key="1">
    <source>
        <dbReference type="SAM" id="SignalP"/>
    </source>
</evidence>
<evidence type="ECO:0000259" key="2">
    <source>
        <dbReference type="Pfam" id="PF05229"/>
    </source>
</evidence>
<keyword evidence="4" id="KW-1185">Reference proteome</keyword>
<protein>
    <submittedName>
        <fullName evidence="3">Fimbrial major subunit CsuA/B family protein</fullName>
    </submittedName>
</protein>
<evidence type="ECO:0000313" key="3">
    <source>
        <dbReference type="EMBL" id="NDY92128.1"/>
    </source>
</evidence>
<comment type="caution">
    <text evidence="3">The sequence shown here is derived from an EMBL/GenBank/DDBJ whole genome shotgun (WGS) entry which is preliminary data.</text>
</comment>
<reference evidence="3 4" key="1">
    <citation type="submission" date="2020-02" db="EMBL/GenBank/DDBJ databases">
        <title>Ideonella bacterium strain TBM-1.</title>
        <authorList>
            <person name="Chen W.-M."/>
        </authorList>
    </citation>
    <scope>NUCLEOTIDE SEQUENCE [LARGE SCALE GENOMIC DNA]</scope>
    <source>
        <strain evidence="3 4">TBM-1</strain>
    </source>
</reference>
<sequence length="152" mass="15043">MALLTGLLLAPLAGAAGSSTVPVTATVPSKNICQFRGSTVAALPFGTLSAGGANAVVSAGLTLRCMGSAPIATFLITADDGLHAASVGRRRMVNASVSTAFLAYDLAVTPSSASVAKNVDLAITVTGTVTAAYLENVEAGSYADQVTLTLSP</sequence>
<proteinExistence type="predicted"/>
<feature type="domain" description="Spore coat protein U/FanG" evidence="2">
    <location>
        <begin position="23"/>
        <end position="149"/>
    </location>
</feature>
<gene>
    <name evidence="3" type="ORF">G3A44_13100</name>
</gene>
<dbReference type="Pfam" id="PF05229">
    <property type="entry name" value="SCPU"/>
    <property type="match status" value="1"/>
</dbReference>
<dbReference type="InterPro" id="IPR007893">
    <property type="entry name" value="Spore_coat_U/FanG"/>
</dbReference>
<dbReference type="EMBL" id="JAAGOH010000015">
    <property type="protein sequence ID" value="NDY92128.1"/>
    <property type="molecule type" value="Genomic_DNA"/>
</dbReference>
<name>A0A7C9PHT5_9BURK</name>
<dbReference type="Proteomes" id="UP000484255">
    <property type="component" value="Unassembled WGS sequence"/>
</dbReference>
<organism evidence="3 4">
    <name type="scientific">Ideonella livida</name>
    <dbReference type="NCBI Taxonomy" id="2707176"/>
    <lineage>
        <taxon>Bacteria</taxon>
        <taxon>Pseudomonadati</taxon>
        <taxon>Pseudomonadota</taxon>
        <taxon>Betaproteobacteria</taxon>
        <taxon>Burkholderiales</taxon>
        <taxon>Sphaerotilaceae</taxon>
        <taxon>Ideonella</taxon>
    </lineage>
</organism>
<dbReference type="AlphaFoldDB" id="A0A7C9PHT5"/>
<feature type="chain" id="PRO_5028875333" evidence="1">
    <location>
        <begin position="16"/>
        <end position="152"/>
    </location>
</feature>
<keyword evidence="1" id="KW-0732">Signal</keyword>